<protein>
    <submittedName>
        <fullName evidence="1">Uncharacterized protein</fullName>
    </submittedName>
</protein>
<comment type="caution">
    <text evidence="1">The sequence shown here is derived from an EMBL/GenBank/DDBJ whole genome shotgun (WGS) entry which is preliminary data.</text>
</comment>
<name>A0ABQ4PQY9_9GAMM</name>
<dbReference type="RefSeq" id="WP_220783041.1">
    <property type="nucleotide sequence ID" value="NZ_BPEY01000114.1"/>
</dbReference>
<proteinExistence type="predicted"/>
<organism evidence="1 2">
    <name type="scientific">Shewanella sairae</name>
    <dbReference type="NCBI Taxonomy" id="190310"/>
    <lineage>
        <taxon>Bacteria</taxon>
        <taxon>Pseudomonadati</taxon>
        <taxon>Pseudomonadota</taxon>
        <taxon>Gammaproteobacteria</taxon>
        <taxon>Alteromonadales</taxon>
        <taxon>Shewanellaceae</taxon>
        <taxon>Shewanella</taxon>
    </lineage>
</organism>
<accession>A0ABQ4PQY9</accession>
<gene>
    <name evidence="1" type="ORF">TUM4438_40730</name>
</gene>
<dbReference type="EMBL" id="BPEY01000114">
    <property type="protein sequence ID" value="GIU51362.1"/>
    <property type="molecule type" value="Genomic_DNA"/>
</dbReference>
<evidence type="ECO:0000313" key="2">
    <source>
        <dbReference type="Proteomes" id="UP000887104"/>
    </source>
</evidence>
<reference evidence="1" key="1">
    <citation type="submission" date="2021-05" db="EMBL/GenBank/DDBJ databases">
        <title>Molecular characterization for Shewanella algae harboring chromosomal blaOXA-55-like strains isolated from clinical and environment sample.</title>
        <authorList>
            <person name="Ohama Y."/>
            <person name="Aoki K."/>
            <person name="Harada S."/>
            <person name="Moriya K."/>
            <person name="Ishii Y."/>
            <person name="Tateda K."/>
        </authorList>
    </citation>
    <scope>NUCLEOTIDE SEQUENCE</scope>
    <source>
        <strain evidence="1">JCM 11563</strain>
    </source>
</reference>
<keyword evidence="2" id="KW-1185">Reference proteome</keyword>
<sequence>MNKIYELYSKVLPIKNGEYSVPELIDKLSELGNNYPESDFIIIYPAEVESFATQLKNEVDSLGLIEKRVRYISNTKKSKGSPLLIYVSSFEQYNCGALNINNHSSYSFGCSIRYNHNNNLVQPIKDN</sequence>
<evidence type="ECO:0000313" key="1">
    <source>
        <dbReference type="EMBL" id="GIU51362.1"/>
    </source>
</evidence>
<dbReference type="Proteomes" id="UP000887104">
    <property type="component" value="Unassembled WGS sequence"/>
</dbReference>